<evidence type="ECO:0000313" key="2">
    <source>
        <dbReference type="Proteomes" id="UP000264492"/>
    </source>
</evidence>
<organism evidence="1 2">
    <name type="scientific">Lysobacter silvisoli</name>
    <dbReference type="NCBI Taxonomy" id="2293254"/>
    <lineage>
        <taxon>Bacteria</taxon>
        <taxon>Pseudomonadati</taxon>
        <taxon>Pseudomonadota</taxon>
        <taxon>Gammaproteobacteria</taxon>
        <taxon>Lysobacterales</taxon>
        <taxon>Lysobacteraceae</taxon>
        <taxon>Lysobacter</taxon>
    </lineage>
</organism>
<accession>A0A371K2G1</accession>
<protein>
    <submittedName>
        <fullName evidence="1">Uncharacterized protein</fullName>
    </submittedName>
</protein>
<evidence type="ECO:0000313" key="1">
    <source>
        <dbReference type="EMBL" id="RDZ28050.1"/>
    </source>
</evidence>
<comment type="caution">
    <text evidence="1">The sequence shown here is derived from an EMBL/GenBank/DDBJ whole genome shotgun (WGS) entry which is preliminary data.</text>
</comment>
<proteinExistence type="predicted"/>
<name>A0A371K2G1_9GAMM</name>
<gene>
    <name evidence="1" type="ORF">DX914_02575</name>
</gene>
<sequence length="119" mass="13400">MQLARVEVSQVDQNSAARSLGFYGITFGSVEFLDAVLKTNREMFVSGDADAFIEFRALVMESDKGPGFGKGPERLMADKLQAVRKAERHIASAFFRHAVLRNHVFGDEKFYFYLVALVF</sequence>
<reference evidence="1 2" key="1">
    <citation type="submission" date="2018-08" db="EMBL/GenBank/DDBJ databases">
        <title>Lysobacter sp. zong2l5, whole genome shotgun sequence.</title>
        <authorList>
            <person name="Zhang X."/>
            <person name="Feng G."/>
            <person name="Zhu H."/>
        </authorList>
    </citation>
    <scope>NUCLEOTIDE SEQUENCE [LARGE SCALE GENOMIC DNA]</scope>
    <source>
        <strain evidence="2">zong2l5</strain>
    </source>
</reference>
<dbReference type="Proteomes" id="UP000264492">
    <property type="component" value="Unassembled WGS sequence"/>
</dbReference>
<keyword evidence="2" id="KW-1185">Reference proteome</keyword>
<dbReference type="AlphaFoldDB" id="A0A371K2G1"/>
<dbReference type="EMBL" id="QTSU01000001">
    <property type="protein sequence ID" value="RDZ28050.1"/>
    <property type="molecule type" value="Genomic_DNA"/>
</dbReference>